<name>A0A645IL80_9ZZZZ</name>
<keyword evidence="5 7" id="KW-1133">Transmembrane helix</keyword>
<dbReference type="PANTHER" id="PTHR42002:SF2">
    <property type="entry name" value="ANAEROBIC C4-DICARBOXYLATE TRANSPORTER DCUC-RELATED"/>
    <property type="match status" value="1"/>
</dbReference>
<keyword evidence="2" id="KW-0813">Transport</keyword>
<dbReference type="GO" id="GO:0005886">
    <property type="term" value="C:plasma membrane"/>
    <property type="evidence" value="ECO:0007669"/>
    <property type="project" value="UniProtKB-SubCell"/>
</dbReference>
<reference evidence="8" key="1">
    <citation type="submission" date="2019-08" db="EMBL/GenBank/DDBJ databases">
        <authorList>
            <person name="Kucharzyk K."/>
            <person name="Murdoch R.W."/>
            <person name="Higgins S."/>
            <person name="Loffler F."/>
        </authorList>
    </citation>
    <scope>NUCLEOTIDE SEQUENCE</scope>
</reference>
<evidence type="ECO:0000256" key="3">
    <source>
        <dbReference type="ARBA" id="ARBA00022475"/>
    </source>
</evidence>
<feature type="transmembrane region" description="Helical" evidence="7">
    <location>
        <begin position="12"/>
        <end position="30"/>
    </location>
</feature>
<evidence type="ECO:0000256" key="5">
    <source>
        <dbReference type="ARBA" id="ARBA00022989"/>
    </source>
</evidence>
<organism evidence="8">
    <name type="scientific">bioreactor metagenome</name>
    <dbReference type="NCBI Taxonomy" id="1076179"/>
    <lineage>
        <taxon>unclassified sequences</taxon>
        <taxon>metagenomes</taxon>
        <taxon>ecological metagenomes</taxon>
    </lineage>
</organism>
<dbReference type="PANTHER" id="PTHR42002">
    <property type="entry name" value="ANAEROBIC C4-DICARBOXYLATE TRANSPORTER DCUC-RELATED"/>
    <property type="match status" value="1"/>
</dbReference>
<dbReference type="InterPro" id="IPR018385">
    <property type="entry name" value="C4_dicarb_anaerob_car-like"/>
</dbReference>
<comment type="caution">
    <text evidence="8">The sequence shown here is derived from an EMBL/GenBank/DDBJ whole genome shotgun (WGS) entry which is preliminary data.</text>
</comment>
<dbReference type="Pfam" id="PF03606">
    <property type="entry name" value="DcuC"/>
    <property type="match status" value="1"/>
</dbReference>
<evidence type="ECO:0000256" key="2">
    <source>
        <dbReference type="ARBA" id="ARBA00022448"/>
    </source>
</evidence>
<evidence type="ECO:0000256" key="1">
    <source>
        <dbReference type="ARBA" id="ARBA00004651"/>
    </source>
</evidence>
<sequence length="55" mass="5544">MQFSATLARSVSPISAVMIAVAGIAAVSPFDIAKRTMIPLGAGLIVTTVASLTLI</sequence>
<feature type="transmembrane region" description="Helical" evidence="7">
    <location>
        <begin position="36"/>
        <end position="54"/>
    </location>
</feature>
<proteinExistence type="predicted"/>
<protein>
    <submittedName>
        <fullName evidence="8">Putative cryptic C4-dicarboxylate transporter DcuD</fullName>
    </submittedName>
</protein>
<dbReference type="EMBL" id="VSSQ01111988">
    <property type="protein sequence ID" value="MPN49074.1"/>
    <property type="molecule type" value="Genomic_DNA"/>
</dbReference>
<dbReference type="InterPro" id="IPR004669">
    <property type="entry name" value="C4_dicarb_anaerob_car"/>
</dbReference>
<evidence type="ECO:0000256" key="6">
    <source>
        <dbReference type="ARBA" id="ARBA00023136"/>
    </source>
</evidence>
<evidence type="ECO:0000256" key="7">
    <source>
        <dbReference type="SAM" id="Phobius"/>
    </source>
</evidence>
<keyword evidence="3" id="KW-1003">Cell membrane</keyword>
<gene>
    <name evidence="8" type="primary">dcuD_11</name>
    <name evidence="8" type="ORF">SDC9_196687</name>
</gene>
<dbReference type="AlphaFoldDB" id="A0A645IL80"/>
<evidence type="ECO:0000256" key="4">
    <source>
        <dbReference type="ARBA" id="ARBA00022692"/>
    </source>
</evidence>
<accession>A0A645IL80</accession>
<evidence type="ECO:0000313" key="8">
    <source>
        <dbReference type="EMBL" id="MPN49074.1"/>
    </source>
</evidence>
<keyword evidence="4 7" id="KW-0812">Transmembrane</keyword>
<dbReference type="GO" id="GO:0015556">
    <property type="term" value="F:C4-dicarboxylate transmembrane transporter activity"/>
    <property type="evidence" value="ECO:0007669"/>
    <property type="project" value="InterPro"/>
</dbReference>
<comment type="subcellular location">
    <subcellularLocation>
        <location evidence="1">Cell membrane</location>
        <topology evidence="1">Multi-pass membrane protein</topology>
    </subcellularLocation>
</comment>
<keyword evidence="6 7" id="KW-0472">Membrane</keyword>